<proteinExistence type="predicted"/>
<dbReference type="KEGG" id="nnu:104611211"/>
<evidence type="ECO:0000313" key="1">
    <source>
        <dbReference type="Proteomes" id="UP000189703"/>
    </source>
</evidence>
<name>A0A1U8QBW4_NELNU</name>
<gene>
    <name evidence="2" type="primary">LOC104611211</name>
</gene>
<evidence type="ECO:0000313" key="2">
    <source>
        <dbReference type="RefSeq" id="XP_019055626.1"/>
    </source>
</evidence>
<dbReference type="RefSeq" id="XP_019055626.1">
    <property type="nucleotide sequence ID" value="XM_019200081.1"/>
</dbReference>
<organism evidence="1 2">
    <name type="scientific">Nelumbo nucifera</name>
    <name type="common">Sacred lotus</name>
    <dbReference type="NCBI Taxonomy" id="4432"/>
    <lineage>
        <taxon>Eukaryota</taxon>
        <taxon>Viridiplantae</taxon>
        <taxon>Streptophyta</taxon>
        <taxon>Embryophyta</taxon>
        <taxon>Tracheophyta</taxon>
        <taxon>Spermatophyta</taxon>
        <taxon>Magnoliopsida</taxon>
        <taxon>Proteales</taxon>
        <taxon>Nelumbonaceae</taxon>
        <taxon>Nelumbo</taxon>
    </lineage>
</organism>
<keyword evidence="1" id="KW-1185">Reference proteome</keyword>
<dbReference type="InParanoid" id="A0A1U8QBW4"/>
<reference evidence="2" key="1">
    <citation type="submission" date="2025-08" db="UniProtKB">
        <authorList>
            <consortium name="RefSeq"/>
        </authorList>
    </citation>
    <scope>IDENTIFICATION</scope>
</reference>
<dbReference type="GeneID" id="104611211"/>
<protein>
    <submittedName>
        <fullName evidence="2">Uncharacterized protein LOC104611211</fullName>
    </submittedName>
</protein>
<accession>A0A1U8QBW4</accession>
<dbReference type="AlphaFoldDB" id="A0A1U8QBW4"/>
<sequence>MATGNSRRQKNRRRHPLEIRTCLEWKKQKMLRKILVLNPLYLLHHLAKKIIILILKWKLELLMKNVAIDQKNAAMKDPKILIVQDASDGLELDQDGHLPVENLGSLKGKRLRNATRVANAVEINIVPTPSNGSIETREASSASIEAIIVAHKTPESTDFFSFLDK</sequence>
<dbReference type="Proteomes" id="UP000189703">
    <property type="component" value="Unplaced"/>
</dbReference>